<dbReference type="PROSITE" id="PS51257">
    <property type="entry name" value="PROKAR_LIPOPROTEIN"/>
    <property type="match status" value="1"/>
</dbReference>
<dbReference type="SUPFAM" id="SSF53474">
    <property type="entry name" value="alpha/beta-Hydrolases"/>
    <property type="match status" value="1"/>
</dbReference>
<dbReference type="InterPro" id="IPR014586">
    <property type="entry name" value="UCP033909"/>
</dbReference>
<dbReference type="Proteomes" id="UP001342418">
    <property type="component" value="Chromosome"/>
</dbReference>
<evidence type="ECO:0008006" key="3">
    <source>
        <dbReference type="Google" id="ProtNLM"/>
    </source>
</evidence>
<reference evidence="1 2" key="1">
    <citation type="submission" date="2018-07" db="EMBL/GenBank/DDBJ databases">
        <title>Genome sequence of Nitratireductor thuwali#1536.</title>
        <authorList>
            <person name="Michoud G."/>
            <person name="Merlino G."/>
            <person name="Sefrji F.O."/>
            <person name="Daffonchio D."/>
        </authorList>
    </citation>
    <scope>NUCLEOTIDE SEQUENCE [LARGE SCALE GENOMIC DNA]</scope>
    <source>
        <strain evidence="2">Nit1536</strain>
    </source>
</reference>
<evidence type="ECO:0000313" key="2">
    <source>
        <dbReference type="Proteomes" id="UP001342418"/>
    </source>
</evidence>
<dbReference type="PANTHER" id="PTHR36513:SF1">
    <property type="entry name" value="TRANSMEMBRANE PROTEIN"/>
    <property type="match status" value="1"/>
</dbReference>
<protein>
    <recommendedName>
        <fullName evidence="3">Alpha/beta fold hydrolase</fullName>
    </recommendedName>
</protein>
<name>A0ABY5MMS4_9HYPH</name>
<dbReference type="Pfam" id="PF05990">
    <property type="entry name" value="DUF900"/>
    <property type="match status" value="1"/>
</dbReference>
<organism evidence="1 2">
    <name type="scientific">Nitratireductor thuwali</name>
    <dbReference type="NCBI Taxonomy" id="2267699"/>
    <lineage>
        <taxon>Bacteria</taxon>
        <taxon>Pseudomonadati</taxon>
        <taxon>Pseudomonadota</taxon>
        <taxon>Alphaproteobacteria</taxon>
        <taxon>Hyphomicrobiales</taxon>
        <taxon>Phyllobacteriaceae</taxon>
        <taxon>Nitratireductor</taxon>
    </lineage>
</organism>
<dbReference type="Gene3D" id="3.40.50.1820">
    <property type="entry name" value="alpha/beta hydrolase"/>
    <property type="match status" value="1"/>
</dbReference>
<sequence length="389" mass="41685">MADGRMRLFAPVVMALAILLGGCAGESRHRILAQTIAPASAGQIASTHELFIATSRARDEAPGVVFAGDRSPDPMFGRVEISVPAVHEPGRIERSPTRKVADPARYFAARRIGLYTSEEGFSESLREDLAESDGRALVFVHGYNTGFDEAVYRMTQIVHDSGFTGTPVLFTWASAGRTIDYIYDSNSAAAARDALEDTLLTVARSGAKRIDIIAHSMGSWVVMETLRQLAISGNKDLNGKLGDVVLASPDIDADVFKLQMRRYGEPVGGFYVLTSRDDRALSLSQLIAGNQPRVGAVINAQNLSSAGVTVIDITGVAAGDGLHHTKFAENPLLIRLLGETLVADEGPTDEQEISRRFDRLASGIGQTIGSAAELIVTTPFEVFDLDVGP</sequence>
<dbReference type="PIRSF" id="PIRSF033909">
    <property type="entry name" value="UCP033909"/>
    <property type="match status" value="1"/>
</dbReference>
<proteinExistence type="predicted"/>
<evidence type="ECO:0000313" key="1">
    <source>
        <dbReference type="EMBL" id="UUP19280.1"/>
    </source>
</evidence>
<dbReference type="RefSeq" id="WP_338531451.1">
    <property type="nucleotide sequence ID" value="NZ_CP030941.1"/>
</dbReference>
<dbReference type="InterPro" id="IPR029058">
    <property type="entry name" value="AB_hydrolase_fold"/>
</dbReference>
<dbReference type="EMBL" id="CP030941">
    <property type="protein sequence ID" value="UUP19280.1"/>
    <property type="molecule type" value="Genomic_DNA"/>
</dbReference>
<dbReference type="InterPro" id="IPR010297">
    <property type="entry name" value="DUF900_hydrolase"/>
</dbReference>
<dbReference type="PANTHER" id="PTHR36513">
    <property type="entry name" value="ABC TRANSMEMBRANE TYPE-1 DOMAIN-CONTAINING PROTEIN"/>
    <property type="match status" value="1"/>
</dbReference>
<keyword evidence="2" id="KW-1185">Reference proteome</keyword>
<gene>
    <name evidence="1" type="ORF">NTH_03776</name>
</gene>
<accession>A0ABY5MMS4</accession>